<dbReference type="PANTHER" id="PTHR45931">
    <property type="entry name" value="SI:CH211-59O9.10"/>
    <property type="match status" value="1"/>
</dbReference>
<dbReference type="GO" id="GO:0005634">
    <property type="term" value="C:nucleus"/>
    <property type="evidence" value="ECO:0007669"/>
    <property type="project" value="TreeGrafter"/>
</dbReference>
<proteinExistence type="predicted"/>
<dbReference type="Pfam" id="PF13639">
    <property type="entry name" value="zf-RING_2"/>
    <property type="match status" value="1"/>
</dbReference>
<dbReference type="InterPro" id="IPR051834">
    <property type="entry name" value="RING_finger_E3_ligase"/>
</dbReference>
<dbReference type="PROSITE" id="PS50089">
    <property type="entry name" value="ZF_RING_2"/>
    <property type="match status" value="1"/>
</dbReference>
<dbReference type="OrthoDB" id="1302410at2759"/>
<dbReference type="AlphaFoldDB" id="A0A8S1LKL9"/>
<keyword evidence="7" id="KW-1185">Reference proteome</keyword>
<evidence type="ECO:0000313" key="6">
    <source>
        <dbReference type="EMBL" id="CAD8063284.1"/>
    </source>
</evidence>
<name>A0A8S1LKL9_9CILI</name>
<dbReference type="PANTHER" id="PTHR45931:SF3">
    <property type="entry name" value="RING ZINC FINGER-CONTAINING PROTEIN"/>
    <property type="match status" value="1"/>
</dbReference>
<keyword evidence="1" id="KW-0479">Metal-binding</keyword>
<evidence type="ECO:0000256" key="2">
    <source>
        <dbReference type="ARBA" id="ARBA00022771"/>
    </source>
</evidence>
<dbReference type="Proteomes" id="UP000692954">
    <property type="component" value="Unassembled WGS sequence"/>
</dbReference>
<sequence>MFQVLRSAFERRNSFENYWCHLCKMEIIQRSYQQEENQQEYCILCDSPLEQMTQEINQSELKSFEIYVSPEAQEYRRQTNWIQNLSEISDLVNILALFTENIFFLEEQQQGATELQINSLKEHIVSIEDQQKTCYICQEDFKIDEVELSMNCCHDFHKDCLTQWLKINNSCPVCRAKIN</sequence>
<dbReference type="EMBL" id="CAJJDN010000017">
    <property type="protein sequence ID" value="CAD8063284.1"/>
    <property type="molecule type" value="Genomic_DNA"/>
</dbReference>
<evidence type="ECO:0000259" key="5">
    <source>
        <dbReference type="PROSITE" id="PS50089"/>
    </source>
</evidence>
<evidence type="ECO:0000256" key="3">
    <source>
        <dbReference type="ARBA" id="ARBA00022833"/>
    </source>
</evidence>
<comment type="caution">
    <text evidence="6">The sequence shown here is derived from an EMBL/GenBank/DDBJ whole genome shotgun (WGS) entry which is preliminary data.</text>
</comment>
<protein>
    <recommendedName>
        <fullName evidence="5">RING-type domain-containing protein</fullName>
    </recommendedName>
</protein>
<evidence type="ECO:0000313" key="7">
    <source>
        <dbReference type="Proteomes" id="UP000692954"/>
    </source>
</evidence>
<accession>A0A8S1LKL9</accession>
<dbReference type="GO" id="GO:0008270">
    <property type="term" value="F:zinc ion binding"/>
    <property type="evidence" value="ECO:0007669"/>
    <property type="project" value="UniProtKB-KW"/>
</dbReference>
<keyword evidence="3" id="KW-0862">Zinc</keyword>
<dbReference type="GO" id="GO:0061630">
    <property type="term" value="F:ubiquitin protein ligase activity"/>
    <property type="evidence" value="ECO:0007669"/>
    <property type="project" value="TreeGrafter"/>
</dbReference>
<dbReference type="SMART" id="SM00184">
    <property type="entry name" value="RING"/>
    <property type="match status" value="1"/>
</dbReference>
<feature type="domain" description="RING-type" evidence="5">
    <location>
        <begin position="134"/>
        <end position="175"/>
    </location>
</feature>
<dbReference type="InterPro" id="IPR001841">
    <property type="entry name" value="Znf_RING"/>
</dbReference>
<evidence type="ECO:0000256" key="4">
    <source>
        <dbReference type="PROSITE-ProRule" id="PRU00175"/>
    </source>
</evidence>
<keyword evidence="2 4" id="KW-0863">Zinc-finger</keyword>
<dbReference type="GO" id="GO:0006511">
    <property type="term" value="P:ubiquitin-dependent protein catabolic process"/>
    <property type="evidence" value="ECO:0007669"/>
    <property type="project" value="TreeGrafter"/>
</dbReference>
<evidence type="ECO:0000256" key="1">
    <source>
        <dbReference type="ARBA" id="ARBA00022723"/>
    </source>
</evidence>
<organism evidence="6 7">
    <name type="scientific">Paramecium sonneborni</name>
    <dbReference type="NCBI Taxonomy" id="65129"/>
    <lineage>
        <taxon>Eukaryota</taxon>
        <taxon>Sar</taxon>
        <taxon>Alveolata</taxon>
        <taxon>Ciliophora</taxon>
        <taxon>Intramacronucleata</taxon>
        <taxon>Oligohymenophorea</taxon>
        <taxon>Peniculida</taxon>
        <taxon>Parameciidae</taxon>
        <taxon>Paramecium</taxon>
    </lineage>
</organism>
<gene>
    <name evidence="6" type="ORF">PSON_ATCC_30995.1.T0170331</name>
</gene>
<reference evidence="6" key="1">
    <citation type="submission" date="2021-01" db="EMBL/GenBank/DDBJ databases">
        <authorList>
            <consortium name="Genoscope - CEA"/>
            <person name="William W."/>
        </authorList>
    </citation>
    <scope>NUCLEOTIDE SEQUENCE</scope>
</reference>